<dbReference type="EMBL" id="OZ075127">
    <property type="protein sequence ID" value="CAL4951876.1"/>
    <property type="molecule type" value="Genomic_DNA"/>
</dbReference>
<feature type="transmembrane region" description="Helical" evidence="1">
    <location>
        <begin position="152"/>
        <end position="175"/>
    </location>
</feature>
<keyword evidence="1" id="KW-0472">Membrane</keyword>
<evidence type="ECO:0000256" key="1">
    <source>
        <dbReference type="SAM" id="Phobius"/>
    </source>
</evidence>
<keyword evidence="3" id="KW-1185">Reference proteome</keyword>
<dbReference type="AlphaFoldDB" id="A0ABC8YX67"/>
<sequence>MMACRRLAGDAAAAALRRSAAAAPIAPARAPFSAAAASAAASCSSRAPVASPVRHFLARYTSPAFQPRAAEFGPSLAARVALGLRPQLSGTNLLKGFATSTILGMTLHQGKVTAATREQSSKAVTRPPQGSLKNELGSFWPLVRKLQLPIGLTFLILSGWQYPLGLVINILLLVYCSRPSRYSIYLFLQELRHREMGQNHAVWKEELVPTRNVDTQDYKFFSIGTVELPDGRVLHLIGVLGSWWIYRVSYAM</sequence>
<protein>
    <submittedName>
        <fullName evidence="2">Uncharacterized protein</fullName>
    </submittedName>
</protein>
<evidence type="ECO:0000313" key="2">
    <source>
        <dbReference type="EMBL" id="CAL4951876.1"/>
    </source>
</evidence>
<gene>
    <name evidence="2" type="ORF">URODEC1_LOCUS39179</name>
</gene>
<name>A0ABC8YX67_9POAL</name>
<accession>A0ABC8YX67</accession>
<dbReference type="Proteomes" id="UP001497457">
    <property type="component" value="Chromosome 17b"/>
</dbReference>
<reference evidence="2 3" key="2">
    <citation type="submission" date="2024-10" db="EMBL/GenBank/DDBJ databases">
        <authorList>
            <person name="Ryan C."/>
        </authorList>
    </citation>
    <scope>NUCLEOTIDE SEQUENCE [LARGE SCALE GENOMIC DNA]</scope>
</reference>
<keyword evidence="1" id="KW-0812">Transmembrane</keyword>
<evidence type="ECO:0000313" key="3">
    <source>
        <dbReference type="Proteomes" id="UP001497457"/>
    </source>
</evidence>
<reference evidence="3" key="1">
    <citation type="submission" date="2024-06" db="EMBL/GenBank/DDBJ databases">
        <authorList>
            <person name="Ryan C."/>
        </authorList>
    </citation>
    <scope>NUCLEOTIDE SEQUENCE [LARGE SCALE GENOMIC DNA]</scope>
</reference>
<proteinExistence type="predicted"/>
<organism evidence="2 3">
    <name type="scientific">Urochloa decumbens</name>
    <dbReference type="NCBI Taxonomy" id="240449"/>
    <lineage>
        <taxon>Eukaryota</taxon>
        <taxon>Viridiplantae</taxon>
        <taxon>Streptophyta</taxon>
        <taxon>Embryophyta</taxon>
        <taxon>Tracheophyta</taxon>
        <taxon>Spermatophyta</taxon>
        <taxon>Magnoliopsida</taxon>
        <taxon>Liliopsida</taxon>
        <taxon>Poales</taxon>
        <taxon>Poaceae</taxon>
        <taxon>PACMAD clade</taxon>
        <taxon>Panicoideae</taxon>
        <taxon>Panicodae</taxon>
        <taxon>Paniceae</taxon>
        <taxon>Melinidinae</taxon>
        <taxon>Urochloa</taxon>
    </lineage>
</organism>
<keyword evidence="1" id="KW-1133">Transmembrane helix</keyword>